<keyword evidence="4" id="KW-0010">Activator</keyword>
<dbReference type="GO" id="GO:2000142">
    <property type="term" value="P:regulation of DNA-templated transcription initiation"/>
    <property type="evidence" value="ECO:0007669"/>
    <property type="project" value="TreeGrafter"/>
</dbReference>
<dbReference type="PROSITE" id="PS50931">
    <property type="entry name" value="HTH_LYSR"/>
    <property type="match status" value="1"/>
</dbReference>
<dbReference type="Gene3D" id="3.40.190.10">
    <property type="entry name" value="Periplasmic binding protein-like II"/>
    <property type="match status" value="2"/>
</dbReference>
<dbReference type="Pfam" id="PF00126">
    <property type="entry name" value="HTH_1"/>
    <property type="match status" value="1"/>
</dbReference>
<accession>A0A2W5DJU2</accession>
<dbReference type="InterPro" id="IPR000847">
    <property type="entry name" value="LysR_HTH_N"/>
</dbReference>
<reference evidence="7 8" key="1">
    <citation type="submission" date="2017-08" db="EMBL/GenBank/DDBJ databases">
        <title>Infants hospitalized years apart are colonized by the same room-sourced microbial strains.</title>
        <authorList>
            <person name="Brooks B."/>
            <person name="Olm M.R."/>
            <person name="Firek B.A."/>
            <person name="Baker R."/>
            <person name="Thomas B.C."/>
            <person name="Morowitz M.J."/>
            <person name="Banfield J.F."/>
        </authorList>
    </citation>
    <scope>NUCLEOTIDE SEQUENCE [LARGE SCALE GENOMIC DNA]</scope>
    <source>
        <strain evidence="7">S2_012_000_R2_81</strain>
    </source>
</reference>
<dbReference type="SUPFAM" id="SSF53850">
    <property type="entry name" value="Periplasmic binding protein-like II"/>
    <property type="match status" value="1"/>
</dbReference>
<dbReference type="InterPro" id="IPR036390">
    <property type="entry name" value="WH_DNA-bd_sf"/>
</dbReference>
<dbReference type="PANTHER" id="PTHR30293:SF2">
    <property type="entry name" value="TRANSCRIPTIONAL ACTIVATOR PROTEIN NHAR"/>
    <property type="match status" value="1"/>
</dbReference>
<keyword evidence="5" id="KW-0804">Transcription</keyword>
<keyword evidence="2" id="KW-0805">Transcription regulation</keyword>
<comment type="similarity">
    <text evidence="1">Belongs to the LysR transcriptional regulatory family.</text>
</comment>
<dbReference type="GO" id="GO:0003677">
    <property type="term" value="F:DNA binding"/>
    <property type="evidence" value="ECO:0007669"/>
    <property type="project" value="UniProtKB-KW"/>
</dbReference>
<name>A0A2W5DJU2_9BURK</name>
<dbReference type="Proteomes" id="UP000249633">
    <property type="component" value="Unassembled WGS sequence"/>
</dbReference>
<dbReference type="InterPro" id="IPR036388">
    <property type="entry name" value="WH-like_DNA-bd_sf"/>
</dbReference>
<dbReference type="InterPro" id="IPR005119">
    <property type="entry name" value="LysR_subst-bd"/>
</dbReference>
<evidence type="ECO:0000256" key="2">
    <source>
        <dbReference type="ARBA" id="ARBA00023015"/>
    </source>
</evidence>
<feature type="domain" description="HTH lysR-type" evidence="6">
    <location>
        <begin position="5"/>
        <end position="62"/>
    </location>
</feature>
<evidence type="ECO:0000259" key="6">
    <source>
        <dbReference type="PROSITE" id="PS50931"/>
    </source>
</evidence>
<keyword evidence="3" id="KW-0238">DNA-binding</keyword>
<dbReference type="Gene3D" id="1.10.10.10">
    <property type="entry name" value="Winged helix-like DNA-binding domain superfamily/Winged helix DNA-binding domain"/>
    <property type="match status" value="1"/>
</dbReference>
<gene>
    <name evidence="7" type="ORF">DI603_18585</name>
</gene>
<dbReference type="PANTHER" id="PTHR30293">
    <property type="entry name" value="TRANSCRIPTIONAL REGULATORY PROTEIN NAC-RELATED"/>
    <property type="match status" value="1"/>
</dbReference>
<comment type="caution">
    <text evidence="7">The sequence shown here is derived from an EMBL/GenBank/DDBJ whole genome shotgun (WGS) entry which is preliminary data.</text>
</comment>
<evidence type="ECO:0000313" key="8">
    <source>
        <dbReference type="Proteomes" id="UP000249633"/>
    </source>
</evidence>
<evidence type="ECO:0000313" key="7">
    <source>
        <dbReference type="EMBL" id="PZP28690.1"/>
    </source>
</evidence>
<organism evidence="7 8">
    <name type="scientific">Roseateles depolymerans</name>
    <dbReference type="NCBI Taxonomy" id="76731"/>
    <lineage>
        <taxon>Bacteria</taxon>
        <taxon>Pseudomonadati</taxon>
        <taxon>Pseudomonadota</taxon>
        <taxon>Betaproteobacteria</taxon>
        <taxon>Burkholderiales</taxon>
        <taxon>Sphaerotilaceae</taxon>
        <taxon>Roseateles</taxon>
    </lineage>
</organism>
<proteinExistence type="inferred from homology"/>
<dbReference type="EMBL" id="QFOD01000021">
    <property type="protein sequence ID" value="PZP28690.1"/>
    <property type="molecule type" value="Genomic_DNA"/>
</dbReference>
<protein>
    <submittedName>
        <fullName evidence="7">LysR family transcriptional regulator</fullName>
    </submittedName>
</protein>
<dbReference type="SUPFAM" id="SSF46785">
    <property type="entry name" value="Winged helix' DNA-binding domain"/>
    <property type="match status" value="1"/>
</dbReference>
<evidence type="ECO:0000256" key="1">
    <source>
        <dbReference type="ARBA" id="ARBA00009437"/>
    </source>
</evidence>
<evidence type="ECO:0000256" key="5">
    <source>
        <dbReference type="ARBA" id="ARBA00023163"/>
    </source>
</evidence>
<dbReference type="AlphaFoldDB" id="A0A2W5DJU2"/>
<evidence type="ECO:0000256" key="4">
    <source>
        <dbReference type="ARBA" id="ARBA00023159"/>
    </source>
</evidence>
<evidence type="ECO:0000256" key="3">
    <source>
        <dbReference type="ARBA" id="ARBA00023125"/>
    </source>
</evidence>
<dbReference type="GO" id="GO:0003700">
    <property type="term" value="F:DNA-binding transcription factor activity"/>
    <property type="evidence" value="ECO:0007669"/>
    <property type="project" value="InterPro"/>
</dbReference>
<sequence length="293" mass="31725">MSLAFSYRHLYYFWAVAKEGSLTKAAERLGLSVQTVSTQVKELEQALGAALLKPAGRGLTLTDAGRVALTQAERIFELGEALPERVRDVGSTATVRLAVGISDGLSKLEVLDLLAPVLDTPRLRLLCHEGEFDDLLGELALHRLDVVLADRPAPANPNLRVYSHALGHSPLAWFAAPQWAEAAQRNFPQSLGAVPLLLPTSHAAVRPPLEAWLEARGLRPRIAGEFEDSALLATFGAAGMGVFPASERMQHKLAERYGLTCVGPCEGVVEPYFAIGTERRVGHPLLKRLLPAH</sequence>
<dbReference type="Pfam" id="PF03466">
    <property type="entry name" value="LysR_substrate"/>
    <property type="match status" value="1"/>
</dbReference>
<dbReference type="FunFam" id="1.10.10.10:FF:000001">
    <property type="entry name" value="LysR family transcriptional regulator"/>
    <property type="match status" value="1"/>
</dbReference>